<dbReference type="InterPro" id="IPR001036">
    <property type="entry name" value="Acrflvin-R"/>
</dbReference>
<evidence type="ECO:0000313" key="2">
    <source>
        <dbReference type="EMBL" id="CAL2090151.1"/>
    </source>
</evidence>
<feature type="transmembrane region" description="Helical" evidence="1">
    <location>
        <begin position="376"/>
        <end position="397"/>
    </location>
</feature>
<proteinExistence type="predicted"/>
<organism evidence="2 3">
    <name type="scientific">Tenacibaculum platacis</name>
    <dbReference type="NCBI Taxonomy" id="3137852"/>
    <lineage>
        <taxon>Bacteria</taxon>
        <taxon>Pseudomonadati</taxon>
        <taxon>Bacteroidota</taxon>
        <taxon>Flavobacteriia</taxon>
        <taxon>Flavobacteriales</taxon>
        <taxon>Flavobacteriaceae</taxon>
        <taxon>Tenacibaculum</taxon>
    </lineage>
</organism>
<name>A0ABP1ESG4_9FLAO</name>
<keyword evidence="1" id="KW-0472">Membrane</keyword>
<keyword evidence="1" id="KW-1133">Transmembrane helix</keyword>
<dbReference type="PANTHER" id="PTHR32063:SF0">
    <property type="entry name" value="SWARMING MOTILITY PROTEIN SWRC"/>
    <property type="match status" value="1"/>
</dbReference>
<protein>
    <submittedName>
        <fullName evidence="2">Multidrug efflux pump</fullName>
    </submittedName>
</protein>
<comment type="caution">
    <text evidence="2">The sequence shown here is derived from an EMBL/GenBank/DDBJ whole genome shotgun (WGS) entry which is preliminary data.</text>
</comment>
<dbReference type="InterPro" id="IPR027463">
    <property type="entry name" value="AcrB_DN_DC_subdom"/>
</dbReference>
<dbReference type="SUPFAM" id="SSF82866">
    <property type="entry name" value="Multidrug efflux transporter AcrB transmembrane domain"/>
    <property type="match status" value="2"/>
</dbReference>
<feature type="transmembrane region" description="Helical" evidence="1">
    <location>
        <begin position="594"/>
        <end position="615"/>
    </location>
</feature>
<dbReference type="Gene3D" id="1.20.1640.10">
    <property type="entry name" value="Multidrug efflux transporter AcrB transmembrane domain"/>
    <property type="match status" value="2"/>
</dbReference>
<dbReference type="PRINTS" id="PR00702">
    <property type="entry name" value="ACRIFLAVINRP"/>
</dbReference>
<reference evidence="2 3" key="1">
    <citation type="submission" date="2024-05" db="EMBL/GenBank/DDBJ databases">
        <authorList>
            <person name="Duchaud E."/>
        </authorList>
    </citation>
    <scope>NUCLEOTIDE SEQUENCE [LARGE SCALE GENOMIC DNA]</scope>
    <source>
        <strain evidence="2">Ena-SAMPLE-TAB-13-05-2024-13:56:06:370-140302</strain>
    </source>
</reference>
<dbReference type="PANTHER" id="PTHR32063">
    <property type="match status" value="1"/>
</dbReference>
<dbReference type="Gene3D" id="3.30.70.1430">
    <property type="entry name" value="Multidrug efflux transporter AcrB pore domain"/>
    <property type="match status" value="2"/>
</dbReference>
<evidence type="ECO:0000256" key="1">
    <source>
        <dbReference type="SAM" id="Phobius"/>
    </source>
</evidence>
<feature type="transmembrane region" description="Helical" evidence="1">
    <location>
        <begin position="403"/>
        <end position="426"/>
    </location>
</feature>
<dbReference type="SUPFAM" id="SSF82693">
    <property type="entry name" value="Multidrug efflux transporter AcrB pore domain, PN1, PN2, PC1 and PC2 subdomains"/>
    <property type="match status" value="2"/>
</dbReference>
<evidence type="ECO:0000313" key="3">
    <source>
        <dbReference type="Proteomes" id="UP001497416"/>
    </source>
</evidence>
<feature type="transmembrane region" description="Helical" evidence="1">
    <location>
        <begin position="1072"/>
        <end position="1098"/>
    </location>
</feature>
<feature type="transmembrane region" description="Helical" evidence="1">
    <location>
        <begin position="350"/>
        <end position="369"/>
    </location>
</feature>
<keyword evidence="3" id="KW-1185">Reference proteome</keyword>
<feature type="transmembrane region" description="Helical" evidence="1">
    <location>
        <begin position="982"/>
        <end position="1001"/>
    </location>
</feature>
<feature type="transmembrane region" description="Helical" evidence="1">
    <location>
        <begin position="953"/>
        <end position="975"/>
    </location>
</feature>
<dbReference type="SUPFAM" id="SSF82714">
    <property type="entry name" value="Multidrug efflux transporter AcrB TolC docking domain, DN and DC subdomains"/>
    <property type="match status" value="2"/>
</dbReference>
<feature type="transmembrane region" description="Helical" evidence="1">
    <location>
        <begin position="25"/>
        <end position="43"/>
    </location>
</feature>
<dbReference type="RefSeq" id="WP_348712883.1">
    <property type="nucleotide sequence ID" value="NZ_CAXIXY010000005.1"/>
</dbReference>
<accession>A0ABP1ESG4</accession>
<dbReference type="Gene3D" id="3.30.2090.10">
    <property type="entry name" value="Multidrug efflux transporter AcrB TolC docking domain, DN and DC subdomains"/>
    <property type="match status" value="2"/>
</dbReference>
<feature type="transmembrane region" description="Helical" evidence="1">
    <location>
        <begin position="1007"/>
        <end position="1030"/>
    </location>
</feature>
<feature type="transmembrane region" description="Helical" evidence="1">
    <location>
        <begin position="475"/>
        <end position="497"/>
    </location>
</feature>
<feature type="transmembrane region" description="Helical" evidence="1">
    <location>
        <begin position="1118"/>
        <end position="1144"/>
    </location>
</feature>
<dbReference type="Gene3D" id="3.30.70.1320">
    <property type="entry name" value="Multidrug efflux transporter AcrB pore domain like"/>
    <property type="match status" value="1"/>
</dbReference>
<dbReference type="Proteomes" id="UP001497416">
    <property type="component" value="Unassembled WGS sequence"/>
</dbReference>
<dbReference type="EMBL" id="CAXIXY010000005">
    <property type="protein sequence ID" value="CAL2090151.1"/>
    <property type="molecule type" value="Genomic_DNA"/>
</dbReference>
<sequence>MTDQQKKVDKEFGLSSWAINNKTTIYVLMVIILFSGISAFLSMPRENFPEIKETKIYVNSIFPGNTAEDIEKLITDPLEEKLKTVSNVTKINSTSQENVSMITVEFSEAVTVEEAKQLVKDEIDEEVSGEDWPTFNGAKVEPNVFELNIAEETPILNINISGDYTVEQLKEFAEYLQDDIEDLKEIKKADIRGAEEKEVEVAVDIYKMMAAQVSFNDVMQAIGNGNATVSAGNIISSGQRRTIRVLGEIEKPSELENFVVKSERGNSIYLKDIASVSFKDKDKTTYARENGESVVMLDVKKRSGENMVEATDKIREIVKVAQESKALPTNLKITLANDQSSKTVGQVDDLVNNIIFGVILVVTVLMFFLGLKNALFVGFAIPMSMFMSLMILNMMGYTMNTMILFGLIMGLGMLVDNGIVVVENVYRLMDEEGMSRLEAAKKGIGEIALPIIISTATTVAAFVPLGMWPGVMGQFMIYFPITLSVVLGSSLFVAIFFNSVLVSQFMSTEDKNMPLKRIIRLTVVLGVLGILLLLFGGALRPLGTLLVFAAANFWIYRFVMRPMANKFQSDILPRWERFYERAITAVLKGWKPQIITVLTFIGLIIAFVGFGASVGSQRTKVEFFPDNTPNQVIVYVEYPQGTDIEKTNAIMSDLEERVTKIINSSEYLDGDHNFLVESSITQVGAGSGNPQTDGGSTAEMPHRGKIVASMREYKYRKGADSKVLKKAITDDLQGVYPGLSISVEKDPVGPPAGYPINIELEGKDYVQLINTAEKMRDFINTKSIPGIAELKIDVNKSKPTMLVNVDRKKAGELGVSASQVGQQLRNSIFGTKAGVYKEDGEDYDIYVRFNEENRYNTSAIFNQTITFRDMASGQVKSIPVSAVANQKNTSGFSSIKHKNGKRVVTVYSALAPGFTDAGAIVSKIQDEMTSFTELPGTVKVDYTGQIEEQNKQMAFLMGAFFSGLGLIFLILIYQFNSISKPAIIMLAIFLSLIGVFGGIVISGSSFVIMMTMMGIISLAGIVVNNGVVLLDYTQLLIDRKKVDLGLEEDDYVSIADLKESIIKGGKARLRPVLLTAITTILGLIPLATGLNINFYTLVSELNPHIYVGGDNVIFWGPLAWTVIYGLIVATFLTLIVVPILFYLITKFKMWIRNQSTSEIDEDTFEDITGVAS</sequence>
<keyword evidence="1" id="KW-0812">Transmembrane</keyword>
<gene>
    <name evidence="2" type="ORF">T190607A01A_30465</name>
</gene>
<feature type="transmembrane region" description="Helical" evidence="1">
    <location>
        <begin position="447"/>
        <end position="469"/>
    </location>
</feature>
<dbReference type="Pfam" id="PF00873">
    <property type="entry name" value="ACR_tran"/>
    <property type="match status" value="2"/>
</dbReference>
<feature type="transmembrane region" description="Helical" evidence="1">
    <location>
        <begin position="518"/>
        <end position="536"/>
    </location>
</feature>
<dbReference type="Gene3D" id="3.30.70.1440">
    <property type="entry name" value="Multidrug efflux transporter AcrB pore domain"/>
    <property type="match status" value="1"/>
</dbReference>
<feature type="transmembrane region" description="Helical" evidence="1">
    <location>
        <begin position="542"/>
        <end position="559"/>
    </location>
</feature>